<evidence type="ECO:0000313" key="1">
    <source>
        <dbReference type="EMBL" id="SFJ93662.1"/>
    </source>
</evidence>
<name>A0A1I3VER2_9SPHI</name>
<protein>
    <submittedName>
        <fullName evidence="1">Uncharacterized protein</fullName>
    </submittedName>
</protein>
<reference evidence="1 2" key="1">
    <citation type="submission" date="2016-10" db="EMBL/GenBank/DDBJ databases">
        <authorList>
            <person name="de Groot N.N."/>
        </authorList>
    </citation>
    <scope>NUCLEOTIDE SEQUENCE [LARGE SCALE GENOMIC DNA]</scope>
    <source>
        <strain evidence="1 2">RK1</strain>
    </source>
</reference>
<dbReference type="EMBL" id="FOQO01000016">
    <property type="protein sequence ID" value="SFJ93662.1"/>
    <property type="molecule type" value="Genomic_DNA"/>
</dbReference>
<keyword evidence="2" id="KW-1185">Reference proteome</keyword>
<evidence type="ECO:0000313" key="2">
    <source>
        <dbReference type="Proteomes" id="UP000198670"/>
    </source>
</evidence>
<proteinExistence type="predicted"/>
<dbReference type="Proteomes" id="UP000198670">
    <property type="component" value="Unassembled WGS sequence"/>
</dbReference>
<accession>A0A1I3VER2</accession>
<organism evidence="1 2">
    <name type="scientific">Parapedobacter indicus</name>
    <dbReference type="NCBI Taxonomy" id="1477437"/>
    <lineage>
        <taxon>Bacteria</taxon>
        <taxon>Pseudomonadati</taxon>
        <taxon>Bacteroidota</taxon>
        <taxon>Sphingobacteriia</taxon>
        <taxon>Sphingobacteriales</taxon>
        <taxon>Sphingobacteriaceae</taxon>
        <taxon>Parapedobacter</taxon>
    </lineage>
</organism>
<dbReference type="AlphaFoldDB" id="A0A1I3VER2"/>
<sequence length="54" mass="6557">MNRSEFAHKRNQALFFGTIEKTIHFNLHCYFRTKIIHFHLSILTFDTFNQAEIQ</sequence>
<gene>
    <name evidence="1" type="ORF">SAMN05444682_11682</name>
</gene>